<dbReference type="Proteomes" id="UP001500751">
    <property type="component" value="Unassembled WGS sequence"/>
</dbReference>
<keyword evidence="2" id="KW-1133">Transmembrane helix</keyword>
<dbReference type="InterPro" id="IPR000045">
    <property type="entry name" value="Prepilin_IV_endopep_pep"/>
</dbReference>
<accession>A0ABP5H6C4</accession>
<evidence type="ECO:0000256" key="1">
    <source>
        <dbReference type="ARBA" id="ARBA00005801"/>
    </source>
</evidence>
<evidence type="ECO:0000256" key="2">
    <source>
        <dbReference type="SAM" id="Phobius"/>
    </source>
</evidence>
<dbReference type="RefSeq" id="WP_344671793.1">
    <property type="nucleotide sequence ID" value="NZ_BAAAQN010000093.1"/>
</dbReference>
<gene>
    <name evidence="4" type="ORF">GCM10009839_88820</name>
</gene>
<feature type="transmembrane region" description="Helical" evidence="2">
    <location>
        <begin position="6"/>
        <end position="25"/>
    </location>
</feature>
<evidence type="ECO:0000313" key="4">
    <source>
        <dbReference type="EMBL" id="GAA2063697.1"/>
    </source>
</evidence>
<dbReference type="PANTHER" id="PTHR30487">
    <property type="entry name" value="TYPE 4 PREPILIN-LIKE PROTEINS LEADER PEPTIDE-PROCESSING ENZYME"/>
    <property type="match status" value="1"/>
</dbReference>
<feature type="transmembrane region" description="Helical" evidence="2">
    <location>
        <begin position="46"/>
        <end position="66"/>
    </location>
</feature>
<evidence type="ECO:0000259" key="3">
    <source>
        <dbReference type="Pfam" id="PF01478"/>
    </source>
</evidence>
<dbReference type="Pfam" id="PF01478">
    <property type="entry name" value="Peptidase_A24"/>
    <property type="match status" value="1"/>
</dbReference>
<proteinExistence type="inferred from homology"/>
<comment type="similarity">
    <text evidence="1">Belongs to the peptidase A24 family.</text>
</comment>
<dbReference type="EMBL" id="BAAAQN010000093">
    <property type="protein sequence ID" value="GAA2063697.1"/>
    <property type="molecule type" value="Genomic_DNA"/>
</dbReference>
<feature type="transmembrane region" description="Helical" evidence="2">
    <location>
        <begin position="72"/>
        <end position="90"/>
    </location>
</feature>
<dbReference type="PANTHER" id="PTHR30487:SF0">
    <property type="entry name" value="PREPILIN LEADER PEPTIDASE_N-METHYLTRANSFERASE-RELATED"/>
    <property type="match status" value="1"/>
</dbReference>
<sequence length="218" mass="22178">MSHFSADAPAIVLGGGVGIAAGLYARHALRRAASQGESDDALTLPGWLLAVLGGLTGALIGARFGMQARLPAYLYLVAITPALGAIDATTRKLPNRILLPAYPASAALLGLTAWHDSGSAAMWRGALAGALLFAVFLVVALAAPVGSLGWGDVKLVGVLGLLLGFLGWATVWQGMMIAFGLAALYVALRTLVQHGQHGQSLPLGPALLIGSLTAVIVS</sequence>
<keyword evidence="2" id="KW-0472">Membrane</keyword>
<evidence type="ECO:0000313" key="5">
    <source>
        <dbReference type="Proteomes" id="UP001500751"/>
    </source>
</evidence>
<dbReference type="InterPro" id="IPR050882">
    <property type="entry name" value="Prepilin_peptidase/N-MTase"/>
</dbReference>
<protein>
    <recommendedName>
        <fullName evidence="3">Prepilin type IV endopeptidase peptidase domain-containing protein</fullName>
    </recommendedName>
</protein>
<feature type="transmembrane region" description="Helical" evidence="2">
    <location>
        <begin position="155"/>
        <end position="188"/>
    </location>
</feature>
<keyword evidence="2" id="KW-0812">Transmembrane</keyword>
<dbReference type="Gene3D" id="1.20.120.1220">
    <property type="match status" value="1"/>
</dbReference>
<feature type="domain" description="Prepilin type IV endopeptidase peptidase" evidence="3">
    <location>
        <begin position="76"/>
        <end position="185"/>
    </location>
</feature>
<name>A0ABP5H6C4_9ACTN</name>
<feature type="transmembrane region" description="Helical" evidence="2">
    <location>
        <begin position="200"/>
        <end position="217"/>
    </location>
</feature>
<comment type="caution">
    <text evidence="4">The sequence shown here is derived from an EMBL/GenBank/DDBJ whole genome shotgun (WGS) entry which is preliminary data.</text>
</comment>
<organism evidence="4 5">
    <name type="scientific">Catenulispora yoronensis</name>
    <dbReference type="NCBI Taxonomy" id="450799"/>
    <lineage>
        <taxon>Bacteria</taxon>
        <taxon>Bacillati</taxon>
        <taxon>Actinomycetota</taxon>
        <taxon>Actinomycetes</taxon>
        <taxon>Catenulisporales</taxon>
        <taxon>Catenulisporaceae</taxon>
        <taxon>Catenulispora</taxon>
    </lineage>
</organism>
<keyword evidence="5" id="KW-1185">Reference proteome</keyword>
<feature type="transmembrane region" description="Helical" evidence="2">
    <location>
        <begin position="121"/>
        <end position="143"/>
    </location>
</feature>
<reference evidence="5" key="1">
    <citation type="journal article" date="2019" name="Int. J. Syst. Evol. Microbiol.">
        <title>The Global Catalogue of Microorganisms (GCM) 10K type strain sequencing project: providing services to taxonomists for standard genome sequencing and annotation.</title>
        <authorList>
            <consortium name="The Broad Institute Genomics Platform"/>
            <consortium name="The Broad Institute Genome Sequencing Center for Infectious Disease"/>
            <person name="Wu L."/>
            <person name="Ma J."/>
        </authorList>
    </citation>
    <scope>NUCLEOTIDE SEQUENCE [LARGE SCALE GENOMIC DNA]</scope>
    <source>
        <strain evidence="5">JCM 16014</strain>
    </source>
</reference>